<accession>X1PNN7</accession>
<dbReference type="Gene3D" id="2.60.40.10">
    <property type="entry name" value="Immunoglobulins"/>
    <property type="match status" value="1"/>
</dbReference>
<feature type="non-terminal residue" evidence="2">
    <location>
        <position position="291"/>
    </location>
</feature>
<reference evidence="2" key="1">
    <citation type="journal article" date="2014" name="Front. Microbiol.">
        <title>High frequency of phylogenetically diverse reductive dehalogenase-homologous genes in deep subseafloor sedimentary metagenomes.</title>
        <authorList>
            <person name="Kawai M."/>
            <person name="Futagami T."/>
            <person name="Toyoda A."/>
            <person name="Takaki Y."/>
            <person name="Nishi S."/>
            <person name="Hori S."/>
            <person name="Arai W."/>
            <person name="Tsubouchi T."/>
            <person name="Morono Y."/>
            <person name="Uchiyama I."/>
            <person name="Ito T."/>
            <person name="Fujiyama A."/>
            <person name="Inagaki F."/>
            <person name="Takami H."/>
        </authorList>
    </citation>
    <scope>NUCLEOTIDE SEQUENCE</scope>
    <source>
        <strain evidence="2">Expedition CK06-06</strain>
    </source>
</reference>
<evidence type="ECO:0000259" key="1">
    <source>
        <dbReference type="Pfam" id="PF00801"/>
    </source>
</evidence>
<dbReference type="InterPro" id="IPR013783">
    <property type="entry name" value="Ig-like_fold"/>
</dbReference>
<feature type="non-terminal residue" evidence="2">
    <location>
        <position position="1"/>
    </location>
</feature>
<protein>
    <recommendedName>
        <fullName evidence="1">PKD domain-containing protein</fullName>
    </recommendedName>
</protein>
<dbReference type="AlphaFoldDB" id="X1PNN7"/>
<gene>
    <name evidence="2" type="ORF">S06H3_27245</name>
</gene>
<feature type="domain" description="PKD" evidence="1">
    <location>
        <begin position="157"/>
        <end position="220"/>
    </location>
</feature>
<comment type="caution">
    <text evidence="2">The sequence shown here is derived from an EMBL/GenBank/DDBJ whole genome shotgun (WGS) entry which is preliminary data.</text>
</comment>
<proteinExistence type="predicted"/>
<dbReference type="InterPro" id="IPR035986">
    <property type="entry name" value="PKD_dom_sf"/>
</dbReference>
<sequence>NDTSKLPMLQFKLSVPSGNENVKVNSVKLTASGSADDASAISAVRLILDSNGNGLYDIGETVLAGPSTYSADNGILTMILGTPRTISIGNSENWLVVYNLSGTASFGQTLAVSIDSNTAISAVGATSGFTFTPSGAPVAGNTKTISDISANVTSGIAPLQVEFASQFGTGGTVVQYEWDFDYDGVTFRPDFVSNLTGDANFTYEMAGTYTARLRVTYADGTVIEREITIIVSPRSDAPTIIEVFPSATIGPAPLTVTFTITAEPGIGKIEAYFWDFDGDEVIDFTSTTTNT</sequence>
<organism evidence="2">
    <name type="scientific">marine sediment metagenome</name>
    <dbReference type="NCBI Taxonomy" id="412755"/>
    <lineage>
        <taxon>unclassified sequences</taxon>
        <taxon>metagenomes</taxon>
        <taxon>ecological metagenomes</taxon>
    </lineage>
</organism>
<dbReference type="EMBL" id="BARV01015792">
    <property type="protein sequence ID" value="GAI32474.1"/>
    <property type="molecule type" value="Genomic_DNA"/>
</dbReference>
<name>X1PNN7_9ZZZZ</name>
<dbReference type="InterPro" id="IPR000601">
    <property type="entry name" value="PKD_dom"/>
</dbReference>
<dbReference type="Pfam" id="PF00801">
    <property type="entry name" value="PKD"/>
    <property type="match status" value="1"/>
</dbReference>
<dbReference type="CDD" id="cd00146">
    <property type="entry name" value="PKD"/>
    <property type="match status" value="1"/>
</dbReference>
<dbReference type="SUPFAM" id="SSF49299">
    <property type="entry name" value="PKD domain"/>
    <property type="match status" value="2"/>
</dbReference>
<evidence type="ECO:0000313" key="2">
    <source>
        <dbReference type="EMBL" id="GAI32474.1"/>
    </source>
</evidence>